<evidence type="ECO:0000313" key="3">
    <source>
        <dbReference type="EMBL" id="MBU3875030.1"/>
    </source>
</evidence>
<evidence type="ECO:0000313" key="4">
    <source>
        <dbReference type="Proteomes" id="UP000723714"/>
    </source>
</evidence>
<reference evidence="3 4" key="1">
    <citation type="submission" date="2021-06" db="EMBL/GenBank/DDBJ databases">
        <title>Faecalicatena sp. nov. isolated from porcine feces.</title>
        <authorList>
            <person name="Oh B.S."/>
            <person name="Lee J.H."/>
        </authorList>
    </citation>
    <scope>NUCLEOTIDE SEQUENCE [LARGE SCALE GENOMIC DNA]</scope>
    <source>
        <strain evidence="3 4">AGMB00832</strain>
    </source>
</reference>
<feature type="domain" description="Reverse transcriptase" evidence="2">
    <location>
        <begin position="72"/>
        <end position="363"/>
    </location>
</feature>
<evidence type="ECO:0000256" key="1">
    <source>
        <dbReference type="SAM" id="Coils"/>
    </source>
</evidence>
<dbReference type="EMBL" id="JABACJ020000002">
    <property type="protein sequence ID" value="MBU3875030.1"/>
    <property type="molecule type" value="Genomic_DNA"/>
</dbReference>
<dbReference type="PROSITE" id="PS50878">
    <property type="entry name" value="RT_POL"/>
    <property type="match status" value="1"/>
</dbReference>
<keyword evidence="4" id="KW-1185">Reference proteome</keyword>
<feature type="coiled-coil region" evidence="1">
    <location>
        <begin position="424"/>
        <end position="451"/>
    </location>
</feature>
<evidence type="ECO:0000259" key="2">
    <source>
        <dbReference type="PROSITE" id="PS50878"/>
    </source>
</evidence>
<dbReference type="Proteomes" id="UP000723714">
    <property type="component" value="Unassembled WGS sequence"/>
</dbReference>
<comment type="caution">
    <text evidence="3">The sequence shown here is derived from an EMBL/GenBank/DDBJ whole genome shotgun (WGS) entry which is preliminary data.</text>
</comment>
<protein>
    <recommendedName>
        <fullName evidence="2">Reverse transcriptase domain-containing protein</fullName>
    </recommendedName>
</protein>
<sequence length="1158" mass="137087">MKTEQKRAEKYSGRYRDYLLSDQNIYHAIYSLRSYIFDFELLEEVDKIAYYRLQDKFDEVYIKEIITQVQNRIIDLLDKDDYFIEAKVYFRPKKVEDDKVVYRPLHTTDIISQIAIVAMLHLLVYEIPDKNKKLYLSNVSRLLPGNFYGNRVSLNPEVLFKPWKQQYQAYTQNANEALKKYNASLEYKYEVSLDLENFFPTINPMLVYQLIVERLPVNIENSDKELLKRILIKLLFCRLINKLSDRLKKVYYKNKRNKACTFEENFVRGIPQGLPQSYFFGNICMIPIAEIFQKEFKGISYFYVDDSVIFTNDVNEDKFGEQLESINKKIGELESELLIEKNVYLQPRIAMTMKAAGLYGIKVHELNKKKAVSKSSFTRLDQLDESEIYLKCISREASQAGNELFKMYSDEEDVIFERKMGVISEQIQKKMEELNGKLSESENKLQELLALSVDEQPDDAIKNCRNQIQNLSKFRERWIRYYRFFEYRKQRLYLRRVCEENEKNKAELENIIFEAEKYDEDSEKRKAFMKSYNENIWDAAVSMYRELADERERERLGEYISELNSICFEGEEEESSFLFKVYGELLKSKEDQSKYQDECKRLAIESKDLYKTLKYYASWKLKTFSHKHYEVARRWVDQIQEGDWKSKVLKRLLSEDMIKMAEIVNENTSQFLRMVANAVYSQLFDVEIEDRFVIRKFSRKPLSCGEFRILLFLRNRLFTEEAFLEQKFLLDDPRNKADLDYAVMEVVEIFQSFVADPVRIDKLILTHQYTCEVWKNGSKHLYFYTLHNQEHAIALIRNIVKLIHGIGFFKISSLDFYILFLACYLHDISMVKIPALDAFLVDREDGDSIAWEHLSEIQQDVPQNGESEGENGTENKAINIDTNIEDISQVKKWMTQSYRKLDAYYEKKIRAKHASDSAAEIRTREDLDFLDETLREFVAEVSEAHQADERDIYFTRSVASEKMISLKFDKILLRLADLLDMSNCRISRPILYHNLDQMSEKSAFHWISHLLTQGYELETDYTIEDEKACLTPKSIVEKLILIVIVDMSQMSKIECEKPCRYMEIENIDDNGFELSIGEVCKSGSEVCNFLCRWFSTKNGYLMQELFALWEYLKSVPDNYFGTEVTVRVKIANRTSLDAKQFGILDRYLRKTLEEQKCR</sequence>
<proteinExistence type="predicted"/>
<dbReference type="InterPro" id="IPR000477">
    <property type="entry name" value="RT_dom"/>
</dbReference>
<dbReference type="RefSeq" id="WP_216239780.1">
    <property type="nucleotide sequence ID" value="NZ_JABACJ020000002.1"/>
</dbReference>
<dbReference type="Pfam" id="PF24391">
    <property type="entry name" value="HD-CE"/>
    <property type="match status" value="1"/>
</dbReference>
<name>A0ABS6D0C2_9FIRM</name>
<gene>
    <name evidence="3" type="ORF">HGO97_004275</name>
</gene>
<accession>A0ABS6D0C2</accession>
<dbReference type="InterPro" id="IPR056471">
    <property type="entry name" value="HD-CE"/>
</dbReference>
<organism evidence="3 4">
    <name type="scientific">Faecalicatena faecalis</name>
    <dbReference type="NCBI Taxonomy" id="2726362"/>
    <lineage>
        <taxon>Bacteria</taxon>
        <taxon>Bacillati</taxon>
        <taxon>Bacillota</taxon>
        <taxon>Clostridia</taxon>
        <taxon>Lachnospirales</taxon>
        <taxon>Lachnospiraceae</taxon>
        <taxon>Faecalicatena</taxon>
    </lineage>
</organism>
<keyword evidence="1" id="KW-0175">Coiled coil</keyword>